<comment type="caution">
    <text evidence="3">The sequence shown here is derived from an EMBL/GenBank/DDBJ whole genome shotgun (WGS) entry which is preliminary data.</text>
</comment>
<dbReference type="Pfam" id="PF03732">
    <property type="entry name" value="Retrotrans_gag"/>
    <property type="match status" value="1"/>
</dbReference>
<evidence type="ECO:0000313" key="3">
    <source>
        <dbReference type="EMBL" id="GJT98772.1"/>
    </source>
</evidence>
<dbReference type="PANTHER" id="PTHR33223:SF11">
    <property type="entry name" value="ELEMENT PROTEIN, PUTATIVE-RELATED"/>
    <property type="match status" value="1"/>
</dbReference>
<dbReference type="EMBL" id="BQNB010020707">
    <property type="protein sequence ID" value="GJT98772.1"/>
    <property type="molecule type" value="Genomic_DNA"/>
</dbReference>
<keyword evidence="3" id="KW-0808">Transferase</keyword>
<protein>
    <submittedName>
        <fullName evidence="3">Reverse transcriptase domain-containing protein</fullName>
    </submittedName>
</protein>
<gene>
    <name evidence="3" type="ORF">Tco_1094290</name>
</gene>
<evidence type="ECO:0000256" key="1">
    <source>
        <dbReference type="SAM" id="MobiDB-lite"/>
    </source>
</evidence>
<proteinExistence type="predicted"/>
<keyword evidence="3" id="KW-0695">RNA-directed DNA polymerase</keyword>
<dbReference type="InterPro" id="IPR005162">
    <property type="entry name" value="Retrotrans_gag_dom"/>
</dbReference>
<keyword evidence="4" id="KW-1185">Reference proteome</keyword>
<keyword evidence="3" id="KW-0548">Nucleotidyltransferase</keyword>
<dbReference type="GO" id="GO:0003964">
    <property type="term" value="F:RNA-directed DNA polymerase activity"/>
    <property type="evidence" value="ECO:0007669"/>
    <property type="project" value="UniProtKB-KW"/>
</dbReference>
<evidence type="ECO:0000313" key="4">
    <source>
        <dbReference type="Proteomes" id="UP001151760"/>
    </source>
</evidence>
<feature type="compositionally biased region" description="Basic and acidic residues" evidence="1">
    <location>
        <begin position="190"/>
        <end position="199"/>
    </location>
</feature>
<organism evidence="3 4">
    <name type="scientific">Tanacetum coccineum</name>
    <dbReference type="NCBI Taxonomy" id="301880"/>
    <lineage>
        <taxon>Eukaryota</taxon>
        <taxon>Viridiplantae</taxon>
        <taxon>Streptophyta</taxon>
        <taxon>Embryophyta</taxon>
        <taxon>Tracheophyta</taxon>
        <taxon>Spermatophyta</taxon>
        <taxon>Magnoliopsida</taxon>
        <taxon>eudicotyledons</taxon>
        <taxon>Gunneridae</taxon>
        <taxon>Pentapetalae</taxon>
        <taxon>asterids</taxon>
        <taxon>campanulids</taxon>
        <taxon>Asterales</taxon>
        <taxon>Asteraceae</taxon>
        <taxon>Asteroideae</taxon>
        <taxon>Anthemideae</taxon>
        <taxon>Anthemidinae</taxon>
        <taxon>Tanacetum</taxon>
    </lineage>
</organism>
<feature type="region of interest" description="Disordered" evidence="1">
    <location>
        <begin position="422"/>
        <end position="461"/>
    </location>
</feature>
<name>A0ABQ5IH84_9ASTR</name>
<feature type="compositionally biased region" description="Basic and acidic residues" evidence="1">
    <location>
        <begin position="535"/>
        <end position="554"/>
    </location>
</feature>
<evidence type="ECO:0000259" key="2">
    <source>
        <dbReference type="Pfam" id="PF03732"/>
    </source>
</evidence>
<reference evidence="3" key="2">
    <citation type="submission" date="2022-01" db="EMBL/GenBank/DDBJ databases">
        <authorList>
            <person name="Yamashiro T."/>
            <person name="Shiraishi A."/>
            <person name="Satake H."/>
            <person name="Nakayama K."/>
        </authorList>
    </citation>
    <scope>NUCLEOTIDE SEQUENCE</scope>
</reference>
<dbReference type="PANTHER" id="PTHR33223">
    <property type="entry name" value="CCHC-TYPE DOMAIN-CONTAINING PROTEIN"/>
    <property type="match status" value="1"/>
</dbReference>
<feature type="domain" description="Retrotransposon gag" evidence="2">
    <location>
        <begin position="317"/>
        <end position="385"/>
    </location>
</feature>
<reference evidence="3" key="1">
    <citation type="journal article" date="2022" name="Int. J. Mol. Sci.">
        <title>Draft Genome of Tanacetum Coccineum: Genomic Comparison of Closely Related Tanacetum-Family Plants.</title>
        <authorList>
            <person name="Yamashiro T."/>
            <person name="Shiraishi A."/>
            <person name="Nakayama K."/>
            <person name="Satake H."/>
        </authorList>
    </citation>
    <scope>NUCLEOTIDE SEQUENCE</scope>
</reference>
<sequence>MMVCTLVDEILRLEKIAKDGDGSGDDGGNGGRGKNKDVDNLKKLIDERTFYDKQWQATWQDEKKDYQYGNPPREGPKSFAVRPSKKLRQRLSKTWQSFKHPKNSSIPSKPDRAHIFTISGAIQTTPPPGFSIPPHIRNINTTERPPVTTTVFAGTTPENTTFAYRASTSIDPAPVINPYFSEDYYGELEMEPRPERTREATPSLPGGKWKAGDEPPPLLAAHLGRNEDGQPPRSSLTSIHGGRPSLINTGGNLCPNDPTRSVTLFVYWIEEYPLPDGLKMPSYVGSYDGKRDPDNFLHLFEGAIRMQKWLMPVACHMFTYTLKDYARIWWNSQKAGSILNYEDLKAKFRSYFSQQKRFTKTHLVVHSIKQREGESVRAFATSLKAINLVEHLSTDLPSTYKGLMEKTYTWIEVREVAINGASSDRGDNFKRSRKSSWDNGGGQRSRDRFSPYRGPNHGLLSSMSKSPREILAIEKVARSFEQPPLMLGSKRSRDMSKFCYFHEDHGHDTNDCRQLRSQIEEAVRSGQLSHLVKGIKKERTKTSDSQRGEKKEKSTTPAEAPILMINQEEARTRNNISKSPTFEGREITFPPVTKGSNSSAPVIIKAKIFGREVGRVHMDSGSSCEVIYEHCFLKLKPSIQASKVDSQVLLVGFSGKSLGPLEKFFWRSR</sequence>
<dbReference type="Proteomes" id="UP001151760">
    <property type="component" value="Unassembled WGS sequence"/>
</dbReference>
<feature type="region of interest" description="Disordered" evidence="1">
    <location>
        <begin position="526"/>
        <end position="561"/>
    </location>
</feature>
<feature type="region of interest" description="Disordered" evidence="1">
    <location>
        <begin position="17"/>
        <end position="39"/>
    </location>
</feature>
<feature type="region of interest" description="Disordered" evidence="1">
    <location>
        <begin position="190"/>
        <end position="242"/>
    </location>
</feature>
<accession>A0ABQ5IH84</accession>